<dbReference type="SUPFAM" id="SSF51069">
    <property type="entry name" value="Carbonic anhydrase"/>
    <property type="match status" value="1"/>
</dbReference>
<evidence type="ECO:0000259" key="7">
    <source>
        <dbReference type="PROSITE" id="PS51144"/>
    </source>
</evidence>
<dbReference type="Pfam" id="PF00194">
    <property type="entry name" value="Carb_anhydrase"/>
    <property type="match status" value="1"/>
</dbReference>
<accession>C0JAD9</accession>
<comment type="cofactor">
    <cofactor evidence="1 6">
        <name>Zn(2+)</name>
        <dbReference type="ChEBI" id="CHEBI:29105"/>
    </cofactor>
</comment>
<dbReference type="PANTHER" id="PTHR18952:SF121">
    <property type="entry name" value="CARBONIC ANHYDRASE"/>
    <property type="match status" value="1"/>
</dbReference>
<dbReference type="GO" id="GO:0004089">
    <property type="term" value="F:carbonate dehydratase activity"/>
    <property type="evidence" value="ECO:0007669"/>
    <property type="project" value="UniProtKB-UniRule"/>
</dbReference>
<evidence type="ECO:0000256" key="6">
    <source>
        <dbReference type="RuleBase" id="RU367011"/>
    </source>
</evidence>
<dbReference type="InterPro" id="IPR041891">
    <property type="entry name" value="Alpha_CA_prokaryot-like"/>
</dbReference>
<dbReference type="PROSITE" id="PS00162">
    <property type="entry name" value="ALPHA_CA_1"/>
    <property type="match status" value="1"/>
</dbReference>
<evidence type="ECO:0000256" key="2">
    <source>
        <dbReference type="ARBA" id="ARBA00012925"/>
    </source>
</evidence>
<dbReference type="GO" id="GO:0006730">
    <property type="term" value="P:one-carbon metabolic process"/>
    <property type="evidence" value="ECO:0007669"/>
    <property type="project" value="TreeGrafter"/>
</dbReference>
<dbReference type="PROSITE" id="PS51144">
    <property type="entry name" value="ALPHA_CA_2"/>
    <property type="match status" value="1"/>
</dbReference>
<comment type="similarity">
    <text evidence="6">Belongs to the alpha-carbonic anhydrase family.</text>
</comment>
<evidence type="ECO:0000256" key="3">
    <source>
        <dbReference type="ARBA" id="ARBA00022723"/>
    </source>
</evidence>
<dbReference type="PANTHER" id="PTHR18952">
    <property type="entry name" value="CARBONIC ANHYDRASE"/>
    <property type="match status" value="1"/>
</dbReference>
<comment type="function">
    <text evidence="6">Reversible hydration of carbon dioxide.</text>
</comment>
<evidence type="ECO:0000256" key="5">
    <source>
        <dbReference type="ARBA" id="ARBA00023239"/>
    </source>
</evidence>
<dbReference type="SMART" id="SM01057">
    <property type="entry name" value="Carb_anhydrase"/>
    <property type="match status" value="1"/>
</dbReference>
<dbReference type="EMBL" id="FJ032639">
    <property type="protein sequence ID" value="ACN85320.1"/>
    <property type="molecule type" value="Genomic_DNA"/>
</dbReference>
<dbReference type="InterPro" id="IPR001148">
    <property type="entry name" value="CA_dom"/>
</dbReference>
<name>C0JAD9_ORYBR</name>
<sequence>MRARASSSLDDGAVATVSFLLLLLLLMLPPLGSICHARAQQDTDDDMEFSYRRGDDDGPERWGLMRRDWAACSFGRRQSPIHLSGAAAGGYHHRRLLRSYRPAAATLVNRGNDIMVRFDGDAGGVVVDGEAYRLRQMHWHSPSEHAIDGRRYDLELHMLHQSDSSGRYAVVAQLFEIGRRRRDATLDMLEPYIERVAKKRKMHEVEVDGEVDPRRPVSGSGVYYRYTGSFTTPPCTEGITWTVARNVRRVSRRQVELLREAVHDDARRNARPLQEANGRAVGVYYSWLA</sequence>
<keyword evidence="3 6" id="KW-0479">Metal-binding</keyword>
<keyword evidence="5 6" id="KW-0456">Lyase</keyword>
<dbReference type="InterPro" id="IPR018338">
    <property type="entry name" value="Carbonic_anhydrase_a-class_CS"/>
</dbReference>
<reference evidence="8" key="1">
    <citation type="journal article" date="2009" name="Proc. Natl. Acad. Sci. U.S.A.">
        <title>Comparative sequence analysis of MONOCULM1-orthologous regions in 14 Oryza genomes.</title>
        <authorList>
            <person name="Lu F."/>
            <person name="Ammiraju J.S."/>
            <person name="Sanyal A."/>
            <person name="Zhang S."/>
            <person name="Song R."/>
            <person name="Chen J."/>
            <person name="Li G."/>
            <person name="Sui Y."/>
            <person name="Song X."/>
            <person name="Cheng Z."/>
            <person name="de Oliveira A.C."/>
            <person name="Bennetzen J.L."/>
            <person name="Jackson S.A."/>
            <person name="Wing R.A."/>
            <person name="Chen M."/>
        </authorList>
    </citation>
    <scope>NUCLEOTIDE SEQUENCE</scope>
</reference>
<evidence type="ECO:0000313" key="8">
    <source>
        <dbReference type="EMBL" id="ACN85320.1"/>
    </source>
</evidence>
<dbReference type="InterPro" id="IPR036398">
    <property type="entry name" value="CA_dom_sf"/>
</dbReference>
<dbReference type="Gene3D" id="3.10.200.10">
    <property type="entry name" value="Alpha carbonic anhydrase"/>
    <property type="match status" value="1"/>
</dbReference>
<dbReference type="AlphaFoldDB" id="C0JAD9"/>
<evidence type="ECO:0000256" key="1">
    <source>
        <dbReference type="ARBA" id="ARBA00001947"/>
    </source>
</evidence>
<dbReference type="InterPro" id="IPR023561">
    <property type="entry name" value="Carbonic_anhydrase_a-class"/>
</dbReference>
<feature type="domain" description="Alpha-carbonic anhydrase" evidence="7">
    <location>
        <begin position="47"/>
        <end position="285"/>
    </location>
</feature>
<comment type="catalytic activity">
    <reaction evidence="6">
        <text>hydrogencarbonate + H(+) = CO2 + H2O</text>
        <dbReference type="Rhea" id="RHEA:10748"/>
        <dbReference type="ChEBI" id="CHEBI:15377"/>
        <dbReference type="ChEBI" id="CHEBI:15378"/>
        <dbReference type="ChEBI" id="CHEBI:16526"/>
        <dbReference type="ChEBI" id="CHEBI:17544"/>
        <dbReference type="EC" id="4.2.1.1"/>
    </reaction>
</comment>
<protein>
    <recommendedName>
        <fullName evidence="2 6">Carbonic anhydrase</fullName>
        <ecNumber evidence="2 6">4.2.1.1</ecNumber>
    </recommendedName>
</protein>
<keyword evidence="4 6" id="KW-0862">Zinc</keyword>
<proteinExistence type="inferred from homology"/>
<organism evidence="8">
    <name type="scientific">Oryza brachyantha</name>
    <name type="common">malo sina</name>
    <dbReference type="NCBI Taxonomy" id="4533"/>
    <lineage>
        <taxon>Eukaryota</taxon>
        <taxon>Viridiplantae</taxon>
        <taxon>Streptophyta</taxon>
        <taxon>Embryophyta</taxon>
        <taxon>Tracheophyta</taxon>
        <taxon>Spermatophyta</taxon>
        <taxon>Magnoliopsida</taxon>
        <taxon>Liliopsida</taxon>
        <taxon>Poales</taxon>
        <taxon>Poaceae</taxon>
        <taxon>BOP clade</taxon>
        <taxon>Oryzoideae</taxon>
        <taxon>Oryzeae</taxon>
        <taxon>Oryzinae</taxon>
        <taxon>Oryza</taxon>
    </lineage>
</organism>
<dbReference type="GO" id="GO:0008270">
    <property type="term" value="F:zinc ion binding"/>
    <property type="evidence" value="ECO:0007669"/>
    <property type="project" value="UniProtKB-UniRule"/>
</dbReference>
<feature type="signal peptide" evidence="6">
    <location>
        <begin position="1"/>
        <end position="34"/>
    </location>
</feature>
<dbReference type="CDD" id="cd03124">
    <property type="entry name" value="alpha_CA_prokaryotic_like"/>
    <property type="match status" value="1"/>
</dbReference>
<evidence type="ECO:0000256" key="4">
    <source>
        <dbReference type="ARBA" id="ARBA00022833"/>
    </source>
</evidence>
<feature type="chain" id="PRO_5025084842" description="Carbonic anhydrase" evidence="6">
    <location>
        <begin position="35"/>
        <end position="289"/>
    </location>
</feature>
<dbReference type="EC" id="4.2.1.1" evidence="2 6"/>
<keyword evidence="6" id="KW-0732">Signal</keyword>